<organism evidence="6 7">
    <name type="scientific">Reinekea marina</name>
    <dbReference type="NCBI Taxonomy" id="1310421"/>
    <lineage>
        <taxon>Bacteria</taxon>
        <taxon>Pseudomonadati</taxon>
        <taxon>Pseudomonadota</taxon>
        <taxon>Gammaproteobacteria</taxon>
        <taxon>Oceanospirillales</taxon>
        <taxon>Saccharospirillaceae</taxon>
        <taxon>Reinekea</taxon>
    </lineage>
</organism>
<dbReference type="InterPro" id="IPR024688">
    <property type="entry name" value="Mac_dom"/>
</dbReference>
<dbReference type="SUPFAM" id="SSF51161">
    <property type="entry name" value="Trimeric LpxA-like enzymes"/>
    <property type="match status" value="1"/>
</dbReference>
<keyword evidence="3" id="KW-0677">Repeat</keyword>
<reference evidence="7" key="1">
    <citation type="journal article" date="2019" name="Int. J. Syst. Evol. Microbiol.">
        <title>The Global Catalogue of Microorganisms (GCM) 10K type strain sequencing project: providing services to taxonomists for standard genome sequencing and annotation.</title>
        <authorList>
            <consortium name="The Broad Institute Genomics Platform"/>
            <consortium name="The Broad Institute Genome Sequencing Center for Infectious Disease"/>
            <person name="Wu L."/>
            <person name="Ma J."/>
        </authorList>
    </citation>
    <scope>NUCLEOTIDE SEQUENCE [LARGE SCALE GENOMIC DNA]</scope>
    <source>
        <strain evidence="7">CECT 8288</strain>
    </source>
</reference>
<dbReference type="Proteomes" id="UP001595710">
    <property type="component" value="Unassembled WGS sequence"/>
</dbReference>
<evidence type="ECO:0000256" key="3">
    <source>
        <dbReference type="ARBA" id="ARBA00022737"/>
    </source>
</evidence>
<dbReference type="InterPro" id="IPR011004">
    <property type="entry name" value="Trimer_LpxA-like_sf"/>
</dbReference>
<keyword evidence="7" id="KW-1185">Reference proteome</keyword>
<dbReference type="InterPro" id="IPR018357">
    <property type="entry name" value="Hexapep_transf_CS"/>
</dbReference>
<dbReference type="Pfam" id="PF12464">
    <property type="entry name" value="Mac"/>
    <property type="match status" value="1"/>
</dbReference>
<dbReference type="RefSeq" id="WP_290281070.1">
    <property type="nucleotide sequence ID" value="NZ_JAUFQI010000001.1"/>
</dbReference>
<dbReference type="SMART" id="SM01266">
    <property type="entry name" value="Mac"/>
    <property type="match status" value="1"/>
</dbReference>
<evidence type="ECO:0000313" key="7">
    <source>
        <dbReference type="Proteomes" id="UP001595710"/>
    </source>
</evidence>
<sequence>MSQTYLSDSWKKMRSGESFNPFDSELVAQRALIRQSVAQFNRAPSKGHLKHMFGLFERVGKRCFIEAGVHIDYGCHLSFGEQVYVNAHCVFLDVAPIVLSDHVLVGPGVKFCTVQHPLDAEQRKSGVEWAEPIHVGENAWIGAGAIILPGVTIAKNAVIGAGSVVTKDVAEGCVVKGNPAR</sequence>
<comment type="similarity">
    <text evidence="1">Belongs to the transferase hexapeptide repeat family.</text>
</comment>
<evidence type="ECO:0000256" key="1">
    <source>
        <dbReference type="ARBA" id="ARBA00007274"/>
    </source>
</evidence>
<dbReference type="PANTHER" id="PTHR23416:SF23">
    <property type="entry name" value="ACETYLTRANSFERASE C18B11.09C-RELATED"/>
    <property type="match status" value="1"/>
</dbReference>
<keyword evidence="2 6" id="KW-0808">Transferase</keyword>
<dbReference type="InterPro" id="IPR001451">
    <property type="entry name" value="Hexapep"/>
</dbReference>
<dbReference type="PROSITE" id="PS00101">
    <property type="entry name" value="HEXAPEP_TRANSFERASES"/>
    <property type="match status" value="1"/>
</dbReference>
<accession>A0ABV7WPF8</accession>
<dbReference type="InterPro" id="IPR051159">
    <property type="entry name" value="Hexapeptide_acetyltransf"/>
</dbReference>
<comment type="caution">
    <text evidence="6">The sequence shown here is derived from an EMBL/GenBank/DDBJ whole genome shotgun (WGS) entry which is preliminary data.</text>
</comment>
<protein>
    <submittedName>
        <fullName evidence="6">Sugar O-acetyltransferase</fullName>
        <ecNumber evidence="6">2.3.1.-</ecNumber>
    </submittedName>
</protein>
<feature type="domain" description="Maltose/galactoside acetyltransferase" evidence="5">
    <location>
        <begin position="10"/>
        <end position="57"/>
    </location>
</feature>
<evidence type="ECO:0000313" key="6">
    <source>
        <dbReference type="EMBL" id="MFC3700739.1"/>
    </source>
</evidence>
<evidence type="ECO:0000259" key="5">
    <source>
        <dbReference type="SMART" id="SM01266"/>
    </source>
</evidence>
<evidence type="ECO:0000256" key="4">
    <source>
        <dbReference type="ARBA" id="ARBA00023315"/>
    </source>
</evidence>
<dbReference type="Pfam" id="PF00132">
    <property type="entry name" value="Hexapep"/>
    <property type="match status" value="1"/>
</dbReference>
<dbReference type="Gene3D" id="2.160.10.10">
    <property type="entry name" value="Hexapeptide repeat proteins"/>
    <property type="match status" value="1"/>
</dbReference>
<dbReference type="CDD" id="cd03357">
    <property type="entry name" value="LbH_MAT_GAT"/>
    <property type="match status" value="1"/>
</dbReference>
<dbReference type="GO" id="GO:0016746">
    <property type="term" value="F:acyltransferase activity"/>
    <property type="evidence" value="ECO:0007669"/>
    <property type="project" value="UniProtKB-KW"/>
</dbReference>
<dbReference type="PANTHER" id="PTHR23416">
    <property type="entry name" value="SIALIC ACID SYNTHASE-RELATED"/>
    <property type="match status" value="1"/>
</dbReference>
<dbReference type="EMBL" id="JBHRYN010000006">
    <property type="protein sequence ID" value="MFC3700739.1"/>
    <property type="molecule type" value="Genomic_DNA"/>
</dbReference>
<dbReference type="EC" id="2.3.1.-" evidence="6"/>
<keyword evidence="4 6" id="KW-0012">Acyltransferase</keyword>
<evidence type="ECO:0000256" key="2">
    <source>
        <dbReference type="ARBA" id="ARBA00022679"/>
    </source>
</evidence>
<proteinExistence type="inferred from homology"/>
<gene>
    <name evidence="6" type="ORF">ACFOND_03725</name>
</gene>
<name>A0ABV7WPF8_9GAMM</name>